<organism evidence="3 4">
    <name type="scientific">Leptospira semungkisensis</name>
    <dbReference type="NCBI Taxonomy" id="2484985"/>
    <lineage>
        <taxon>Bacteria</taxon>
        <taxon>Pseudomonadati</taxon>
        <taxon>Spirochaetota</taxon>
        <taxon>Spirochaetia</taxon>
        <taxon>Leptospirales</taxon>
        <taxon>Leptospiraceae</taxon>
        <taxon>Leptospira</taxon>
    </lineage>
</organism>
<comment type="subcellular location">
    <subcellularLocation>
        <location evidence="1">Cell membrane</location>
        <topology evidence="1">Multi-pass membrane protein</topology>
    </subcellularLocation>
</comment>
<protein>
    <recommendedName>
        <fullName evidence="1">SURF1-like protein</fullName>
    </recommendedName>
</protein>
<keyword evidence="4" id="KW-1185">Reference proteome</keyword>
<evidence type="ECO:0000313" key="4">
    <source>
        <dbReference type="Proteomes" id="UP000297453"/>
    </source>
</evidence>
<comment type="caution">
    <text evidence="3">The sequence shown here is derived from an EMBL/GenBank/DDBJ whole genome shotgun (WGS) entry which is preliminary data.</text>
</comment>
<feature type="signal peptide" evidence="2">
    <location>
        <begin position="1"/>
        <end position="22"/>
    </location>
</feature>
<dbReference type="AlphaFoldDB" id="A0A4R9FL91"/>
<feature type="chain" id="PRO_5020344338" description="SURF1-like protein" evidence="2">
    <location>
        <begin position="23"/>
        <end position="215"/>
    </location>
</feature>
<dbReference type="Pfam" id="PF02104">
    <property type="entry name" value="SURF1"/>
    <property type="match status" value="1"/>
</dbReference>
<accession>A0A4R9FL91</accession>
<keyword evidence="2" id="KW-0732">Signal</keyword>
<keyword evidence="1" id="KW-0472">Membrane</keyword>
<evidence type="ECO:0000256" key="1">
    <source>
        <dbReference type="RuleBase" id="RU363076"/>
    </source>
</evidence>
<comment type="similarity">
    <text evidence="1">Belongs to the SURF1 family.</text>
</comment>
<evidence type="ECO:0000256" key="2">
    <source>
        <dbReference type="SAM" id="SignalP"/>
    </source>
</evidence>
<keyword evidence="1" id="KW-1003">Cell membrane</keyword>
<sequence>MNIKTKLRFAMPLVLLSTFSNSCETEKKMVYEPDSQIWKAYNNKNALSQTDKNPYAVLIGHFHPAEILIEATKFDHPGYLVIKPFSYVHKPNPSLGWPSWYAQKAILVNVGWISQENVQNHAYKFMRYEDALFMSPVIIYGFRRKITDLKMYDDTSIALKKKISYKILWKLMDEKIAELDLAPYGLEGLPIYFDLILGPPSPELWKENISVFSKE</sequence>
<name>A0A4R9FL91_9LEPT</name>
<gene>
    <name evidence="3" type="ORF">EHO59_15725</name>
</gene>
<dbReference type="Proteomes" id="UP000297453">
    <property type="component" value="Unassembled WGS sequence"/>
</dbReference>
<dbReference type="InterPro" id="IPR002994">
    <property type="entry name" value="Surf1/Shy1"/>
</dbReference>
<proteinExistence type="inferred from homology"/>
<evidence type="ECO:0000313" key="3">
    <source>
        <dbReference type="EMBL" id="TGJ99317.1"/>
    </source>
</evidence>
<reference evidence="3" key="1">
    <citation type="journal article" date="2019" name="PLoS Negl. Trop. Dis.">
        <title>Revisiting the worldwide diversity of Leptospira species in the environment.</title>
        <authorList>
            <person name="Vincent A.T."/>
            <person name="Schiettekatte O."/>
            <person name="Bourhy P."/>
            <person name="Veyrier F.J."/>
            <person name="Picardeau M."/>
        </authorList>
    </citation>
    <scope>NUCLEOTIDE SEQUENCE [LARGE SCALE GENOMIC DNA]</scope>
    <source>
        <strain evidence="3">SSS9</strain>
    </source>
</reference>
<dbReference type="EMBL" id="RQEP01000019">
    <property type="protein sequence ID" value="TGJ99317.1"/>
    <property type="molecule type" value="Genomic_DNA"/>
</dbReference>
<dbReference type="GO" id="GO:0005886">
    <property type="term" value="C:plasma membrane"/>
    <property type="evidence" value="ECO:0007669"/>
    <property type="project" value="UniProtKB-SubCell"/>
</dbReference>
<dbReference type="OrthoDB" id="331925at2"/>
<dbReference type="RefSeq" id="WP_135589408.1">
    <property type="nucleotide sequence ID" value="NZ_RQEP01000019.1"/>
</dbReference>